<dbReference type="EMBL" id="BMGP01000002">
    <property type="protein sequence ID" value="GGF18402.1"/>
    <property type="molecule type" value="Genomic_DNA"/>
</dbReference>
<evidence type="ECO:0000313" key="4">
    <source>
        <dbReference type="EMBL" id="GGF18402.1"/>
    </source>
</evidence>
<feature type="domain" description="Gfo/Idh/MocA-like oxidoreductase N-terminal" evidence="3">
    <location>
        <begin position="1"/>
        <end position="116"/>
    </location>
</feature>
<dbReference type="RefSeq" id="WP_229715167.1">
    <property type="nucleotide sequence ID" value="NZ_BMGP01000002.1"/>
</dbReference>
<dbReference type="Gene3D" id="3.30.360.10">
    <property type="entry name" value="Dihydrodipicolinate Reductase, domain 2"/>
    <property type="match status" value="1"/>
</dbReference>
<gene>
    <name evidence="4" type="ORF">GCM10011399_10090</name>
</gene>
<accession>A0A917EVJ8</accession>
<reference evidence="4 5" key="1">
    <citation type="journal article" date="2014" name="Int. J. Syst. Evol. Microbiol.">
        <title>Complete genome sequence of Corynebacterium casei LMG S-19264T (=DSM 44701T), isolated from a smear-ripened cheese.</title>
        <authorList>
            <consortium name="US DOE Joint Genome Institute (JGI-PGF)"/>
            <person name="Walter F."/>
            <person name="Albersmeier A."/>
            <person name="Kalinowski J."/>
            <person name="Ruckert C."/>
        </authorList>
    </citation>
    <scope>NUCLEOTIDE SEQUENCE [LARGE SCALE GENOMIC DNA]</scope>
    <source>
        <strain evidence="4 5">CGMCC 1.12976</strain>
    </source>
</reference>
<dbReference type="GO" id="GO:0016491">
    <property type="term" value="F:oxidoreductase activity"/>
    <property type="evidence" value="ECO:0007669"/>
    <property type="project" value="UniProtKB-KW"/>
</dbReference>
<dbReference type="SUPFAM" id="SSF55347">
    <property type="entry name" value="Glyceraldehyde-3-phosphate dehydrogenase-like, C-terminal domain"/>
    <property type="match status" value="1"/>
</dbReference>
<sequence>MRIGLVGTGHWARATHAPAIARHQVHELVGVWGRSEHRRNEFASEFGIQTFGSFDQMATAVDAIAFATDPDQQTDLAPRAVEAGRHLILDKPAALTSQEVRQLEERSVQRGLTTKVFHTARYRPEIELWIEKTARGAWQSGEGRWLGTALSDSSGPYFESAWRKERGPLWDLGPHAMSILLPIFGPVTSIPEVGWEAKTLKAQLHFESAEVRVQLSLAAPQEVSGIDLTISGPDGRTVMPAISTTHQEAYGLLLDRFTDDGDTSDLRLGSEVVSALELVESAMDRE</sequence>
<protein>
    <submittedName>
        <fullName evidence="4">Oxidoreductase</fullName>
    </submittedName>
</protein>
<dbReference type="InterPro" id="IPR051317">
    <property type="entry name" value="Gfo/Idh/MocA_oxidoreduct"/>
</dbReference>
<dbReference type="PANTHER" id="PTHR43708:SF5">
    <property type="entry name" value="CONSERVED EXPRESSED OXIDOREDUCTASE (EUROFUNG)-RELATED"/>
    <property type="match status" value="1"/>
</dbReference>
<keyword evidence="5" id="KW-1185">Reference proteome</keyword>
<dbReference type="Proteomes" id="UP000598775">
    <property type="component" value="Unassembled WGS sequence"/>
</dbReference>
<proteinExistence type="inferred from homology"/>
<dbReference type="InterPro" id="IPR036291">
    <property type="entry name" value="NAD(P)-bd_dom_sf"/>
</dbReference>
<dbReference type="SUPFAM" id="SSF51735">
    <property type="entry name" value="NAD(P)-binding Rossmann-fold domains"/>
    <property type="match status" value="1"/>
</dbReference>
<organism evidence="4 5">
    <name type="scientific">Subtercola lobariae</name>
    <dbReference type="NCBI Taxonomy" id="1588641"/>
    <lineage>
        <taxon>Bacteria</taxon>
        <taxon>Bacillati</taxon>
        <taxon>Actinomycetota</taxon>
        <taxon>Actinomycetes</taxon>
        <taxon>Micrococcales</taxon>
        <taxon>Microbacteriaceae</taxon>
        <taxon>Subtercola</taxon>
    </lineage>
</organism>
<dbReference type="Pfam" id="PF01408">
    <property type="entry name" value="GFO_IDH_MocA"/>
    <property type="match status" value="1"/>
</dbReference>
<name>A0A917EVJ8_9MICO</name>
<evidence type="ECO:0000313" key="5">
    <source>
        <dbReference type="Proteomes" id="UP000598775"/>
    </source>
</evidence>
<evidence type="ECO:0000259" key="3">
    <source>
        <dbReference type="Pfam" id="PF01408"/>
    </source>
</evidence>
<keyword evidence="2" id="KW-0560">Oxidoreductase</keyword>
<comment type="similarity">
    <text evidence="1">Belongs to the Gfo/Idh/MocA family.</text>
</comment>
<dbReference type="GO" id="GO:0000166">
    <property type="term" value="F:nucleotide binding"/>
    <property type="evidence" value="ECO:0007669"/>
    <property type="project" value="InterPro"/>
</dbReference>
<comment type="caution">
    <text evidence="4">The sequence shown here is derived from an EMBL/GenBank/DDBJ whole genome shotgun (WGS) entry which is preliminary data.</text>
</comment>
<evidence type="ECO:0000256" key="1">
    <source>
        <dbReference type="ARBA" id="ARBA00010928"/>
    </source>
</evidence>
<dbReference type="AlphaFoldDB" id="A0A917EVJ8"/>
<evidence type="ECO:0000256" key="2">
    <source>
        <dbReference type="ARBA" id="ARBA00023002"/>
    </source>
</evidence>
<dbReference type="InterPro" id="IPR000683">
    <property type="entry name" value="Gfo/Idh/MocA-like_OxRdtase_N"/>
</dbReference>
<dbReference type="PANTHER" id="PTHR43708">
    <property type="entry name" value="CONSERVED EXPRESSED OXIDOREDUCTASE (EUROFUNG)"/>
    <property type="match status" value="1"/>
</dbReference>
<dbReference type="Gene3D" id="3.40.50.720">
    <property type="entry name" value="NAD(P)-binding Rossmann-like Domain"/>
    <property type="match status" value="1"/>
</dbReference>